<evidence type="ECO:0000256" key="1">
    <source>
        <dbReference type="ARBA" id="ARBA00004496"/>
    </source>
</evidence>
<sequence length="95" mass="10548">MPKGVPRHQSVQQTVLHRLKITRGHLDRVINMVEKGHYCIDVIHQSLAVQAALKATDEVILKNHMETCVAAEIKKGNATEVIDEVMKVMGKSSHG</sequence>
<evidence type="ECO:0000313" key="8">
    <source>
        <dbReference type="Proteomes" id="UP000178759"/>
    </source>
</evidence>
<comment type="caution">
    <text evidence="7">The sequence shown here is derived from an EMBL/GenBank/DDBJ whole genome shotgun (WGS) entry which is preliminary data.</text>
</comment>
<dbReference type="Pfam" id="PF02583">
    <property type="entry name" value="Trns_repr_metal"/>
    <property type="match status" value="1"/>
</dbReference>
<evidence type="ECO:0000256" key="3">
    <source>
        <dbReference type="ARBA" id="ARBA00022490"/>
    </source>
</evidence>
<name>A0A1F6AIX0_9BACT</name>
<comment type="subunit">
    <text evidence="2">Homodimer.</text>
</comment>
<evidence type="ECO:0000256" key="5">
    <source>
        <dbReference type="ARBA" id="ARBA00039938"/>
    </source>
</evidence>
<dbReference type="Proteomes" id="UP000178759">
    <property type="component" value="Unassembled WGS sequence"/>
</dbReference>
<dbReference type="GO" id="GO:0005737">
    <property type="term" value="C:cytoplasm"/>
    <property type="evidence" value="ECO:0007669"/>
    <property type="project" value="UniProtKB-SubCell"/>
</dbReference>
<protein>
    <recommendedName>
        <fullName evidence="5">Copper-sensing transcriptional repressor CsoR</fullName>
    </recommendedName>
    <alternativeName>
        <fullName evidence="6">Copper-sensitive operon repressor</fullName>
    </alternativeName>
</protein>
<comment type="subcellular location">
    <subcellularLocation>
        <location evidence="1">Cytoplasm</location>
    </subcellularLocation>
</comment>
<dbReference type="GO" id="GO:0046872">
    <property type="term" value="F:metal ion binding"/>
    <property type="evidence" value="ECO:0007669"/>
    <property type="project" value="UniProtKB-KW"/>
</dbReference>
<dbReference type="PANTHER" id="PTHR33677">
    <property type="entry name" value="TRANSCRIPTIONAL REPRESSOR FRMR-RELATED"/>
    <property type="match status" value="1"/>
</dbReference>
<dbReference type="AlphaFoldDB" id="A0A1F6AIX0"/>
<keyword evidence="3" id="KW-0963">Cytoplasm</keyword>
<dbReference type="STRING" id="1798392.A3A79_02205"/>
<gene>
    <name evidence="7" type="ORF">A3A79_02205</name>
</gene>
<evidence type="ECO:0000256" key="4">
    <source>
        <dbReference type="ARBA" id="ARBA00022723"/>
    </source>
</evidence>
<dbReference type="InterPro" id="IPR038390">
    <property type="entry name" value="Metal_Tscrpt_repr_sf"/>
</dbReference>
<dbReference type="GO" id="GO:0003677">
    <property type="term" value="F:DNA binding"/>
    <property type="evidence" value="ECO:0007669"/>
    <property type="project" value="InterPro"/>
</dbReference>
<evidence type="ECO:0000313" key="7">
    <source>
        <dbReference type="EMBL" id="OGG24654.1"/>
    </source>
</evidence>
<evidence type="ECO:0000256" key="2">
    <source>
        <dbReference type="ARBA" id="ARBA00011738"/>
    </source>
</evidence>
<dbReference type="InterPro" id="IPR003735">
    <property type="entry name" value="Metal_Tscrpt_repr"/>
</dbReference>
<accession>A0A1F6AIX0</accession>
<dbReference type="PANTHER" id="PTHR33677:SF4">
    <property type="entry name" value="COPPER-SENSING TRANSCRIPTIONAL REPRESSOR CSOR"/>
    <property type="match status" value="1"/>
</dbReference>
<keyword evidence="4" id="KW-0479">Metal-binding</keyword>
<dbReference type="Gene3D" id="1.20.58.1000">
    <property type="entry name" value="Metal-sensitive repressor, helix protomer"/>
    <property type="match status" value="1"/>
</dbReference>
<reference evidence="7 8" key="1">
    <citation type="journal article" date="2016" name="Nat. Commun.">
        <title>Thousands of microbial genomes shed light on interconnected biogeochemical processes in an aquifer system.</title>
        <authorList>
            <person name="Anantharaman K."/>
            <person name="Brown C.T."/>
            <person name="Hug L.A."/>
            <person name="Sharon I."/>
            <person name="Castelle C.J."/>
            <person name="Probst A.J."/>
            <person name="Thomas B.C."/>
            <person name="Singh A."/>
            <person name="Wilkins M.J."/>
            <person name="Karaoz U."/>
            <person name="Brodie E.L."/>
            <person name="Williams K.H."/>
            <person name="Hubbard S.S."/>
            <person name="Banfield J.F."/>
        </authorList>
    </citation>
    <scope>NUCLEOTIDE SEQUENCE [LARGE SCALE GENOMIC DNA]</scope>
</reference>
<evidence type="ECO:0000256" key="6">
    <source>
        <dbReference type="ARBA" id="ARBA00041544"/>
    </source>
</evidence>
<dbReference type="EMBL" id="MFJV01000001">
    <property type="protein sequence ID" value="OGG24654.1"/>
    <property type="molecule type" value="Genomic_DNA"/>
</dbReference>
<organism evidence="7 8">
    <name type="scientific">Candidatus Gottesmanbacteria bacterium RIFCSPLOWO2_01_FULL_43_11b</name>
    <dbReference type="NCBI Taxonomy" id="1798392"/>
    <lineage>
        <taxon>Bacteria</taxon>
        <taxon>Candidatus Gottesmaniibacteriota</taxon>
    </lineage>
</organism>
<proteinExistence type="predicted"/>
<dbReference type="GO" id="GO:0045892">
    <property type="term" value="P:negative regulation of DNA-templated transcription"/>
    <property type="evidence" value="ECO:0007669"/>
    <property type="project" value="UniProtKB-ARBA"/>
</dbReference>